<organism evidence="1 2">
    <name type="scientific">Daubentonia madagascariensis</name>
    <name type="common">Aye-aye</name>
    <name type="synonym">Sciurus madagascariensis</name>
    <dbReference type="NCBI Taxonomy" id="31869"/>
    <lineage>
        <taxon>Eukaryota</taxon>
        <taxon>Metazoa</taxon>
        <taxon>Chordata</taxon>
        <taxon>Craniata</taxon>
        <taxon>Vertebrata</taxon>
        <taxon>Euteleostomi</taxon>
        <taxon>Mammalia</taxon>
        <taxon>Eutheria</taxon>
        <taxon>Euarchontoglires</taxon>
        <taxon>Primates</taxon>
        <taxon>Strepsirrhini</taxon>
        <taxon>Chiromyiformes</taxon>
        <taxon>Daubentoniidae</taxon>
        <taxon>Daubentonia</taxon>
    </lineage>
</organism>
<name>A0ABD2F9M6_DAUMA</name>
<reference evidence="1 2" key="1">
    <citation type="journal article" date="2024" name="G3 (Bethesda)">
        <title>A hybrid genome assembly of the endangered aye-aye (Daubentonia madagascariensis).</title>
        <authorList>
            <person name="Versoza C.J."/>
            <person name="Pfeifer S.P."/>
        </authorList>
    </citation>
    <scope>NUCLEOTIDE SEQUENCE [LARGE SCALE GENOMIC DNA]</scope>
    <source>
        <strain evidence="1">6821</strain>
    </source>
</reference>
<gene>
    <name evidence="1" type="ORF">WCI35_002352</name>
</gene>
<evidence type="ECO:0000313" key="2">
    <source>
        <dbReference type="Proteomes" id="UP001610411"/>
    </source>
</evidence>
<accession>A0ABD2F9M6</accession>
<protein>
    <submittedName>
        <fullName evidence="1">Mitochondrial coenzyme A diphosphatase NUDT8 isoform 1</fullName>
    </submittedName>
</protein>
<evidence type="ECO:0000313" key="1">
    <source>
        <dbReference type="EMBL" id="KAL2805685.1"/>
    </source>
</evidence>
<proteinExistence type="predicted"/>
<sequence length="233" mass="24947">CGPTACGRRASGAAGGCWRRPRPGSARGPRQPRCSCRSAQCAGSRRCSTRFGPAAWPGGTRGTSVSQVASATLLTRTWCTQPCGRPGRSWAWLCLRTRCGACCGLCMTSKRPPWCQCLLVWAHWISRASGPTLRRWMRCLCCPWPTCCRRRIRAIPTSAGAATSATHFLSSYTDHTGSGGSRLSSLSLPCSCWHLASTSPAWPFLSCPGAEGLPLSSPASAFTLPGQRHSQTE</sequence>
<dbReference type="Proteomes" id="UP001610411">
    <property type="component" value="Unassembled WGS sequence"/>
</dbReference>
<feature type="non-terminal residue" evidence="1">
    <location>
        <position position="1"/>
    </location>
</feature>
<comment type="caution">
    <text evidence="1">The sequence shown here is derived from an EMBL/GenBank/DDBJ whole genome shotgun (WGS) entry which is preliminary data.</text>
</comment>
<dbReference type="EMBL" id="JBFSEQ010000001">
    <property type="protein sequence ID" value="KAL2805685.1"/>
    <property type="molecule type" value="Genomic_DNA"/>
</dbReference>
<dbReference type="AlphaFoldDB" id="A0ABD2F9M6"/>
<keyword evidence="2" id="KW-1185">Reference proteome</keyword>